<dbReference type="Proteomes" id="UP001159075">
    <property type="component" value="Unassembled WGS sequence"/>
</dbReference>
<protein>
    <submittedName>
        <fullName evidence="2">RAQPRD family integrative conjugative element protein</fullName>
    </submittedName>
</protein>
<comment type="caution">
    <text evidence="2">The sequence shown here is derived from an EMBL/GenBank/DDBJ whole genome shotgun (WGS) entry which is preliminary data.</text>
</comment>
<dbReference type="NCBIfam" id="TIGR01690">
    <property type="entry name" value="ICE_RAQPRD"/>
    <property type="match status" value="1"/>
</dbReference>
<keyword evidence="1" id="KW-0732">Signal</keyword>
<dbReference type="Pfam" id="PF09686">
    <property type="entry name" value="Plasmid_RAQPRD"/>
    <property type="match status" value="1"/>
</dbReference>
<organism evidence="2 3">
    <name type="scientific">Shewanella xiamenensis</name>
    <dbReference type="NCBI Taxonomy" id="332186"/>
    <lineage>
        <taxon>Bacteria</taxon>
        <taxon>Pseudomonadati</taxon>
        <taxon>Pseudomonadota</taxon>
        <taxon>Gammaproteobacteria</taxon>
        <taxon>Alteromonadales</taxon>
        <taxon>Shewanellaceae</taxon>
        <taxon>Shewanella</taxon>
    </lineage>
</organism>
<dbReference type="InterPro" id="IPR019110">
    <property type="entry name" value="Uncharacterised_RAQPRD"/>
</dbReference>
<evidence type="ECO:0000313" key="2">
    <source>
        <dbReference type="EMBL" id="MDI5833687.1"/>
    </source>
</evidence>
<accession>A0ABT6UGU4</accession>
<keyword evidence="3" id="KW-1185">Reference proteome</keyword>
<proteinExistence type="predicted"/>
<name>A0ABT6UGU4_9GAMM</name>
<evidence type="ECO:0000256" key="1">
    <source>
        <dbReference type="SAM" id="SignalP"/>
    </source>
</evidence>
<reference evidence="2 3" key="1">
    <citation type="submission" date="2022-09" db="EMBL/GenBank/DDBJ databases">
        <title>The outer-membrane cytochrome OmcA is essential for infection of Shewanella oneidensis by a zebrafish-associated bacteriophage.</title>
        <authorList>
            <person name="Grenfell A.W."/>
            <person name="Intile P."/>
            <person name="Mcfarlane J."/>
            <person name="Leung D."/>
            <person name="Abdalla K."/>
            <person name="Wold M."/>
            <person name="Kees E."/>
            <person name="Gralnick J."/>
        </authorList>
    </citation>
    <scope>NUCLEOTIDE SEQUENCE [LARGE SCALE GENOMIC DNA]</scope>
    <source>
        <strain evidence="2 3">NF-5</strain>
    </source>
</reference>
<dbReference type="RefSeq" id="WP_282679968.1">
    <property type="nucleotide sequence ID" value="NZ_JAOTLW010000025.1"/>
</dbReference>
<feature type="signal peptide" evidence="1">
    <location>
        <begin position="1"/>
        <end position="22"/>
    </location>
</feature>
<dbReference type="EMBL" id="JAOTLW010000025">
    <property type="protein sequence ID" value="MDI5833687.1"/>
    <property type="molecule type" value="Genomic_DNA"/>
</dbReference>
<gene>
    <name evidence="2" type="ORF">ODY93_19060</name>
</gene>
<feature type="chain" id="PRO_5046272382" evidence="1">
    <location>
        <begin position="23"/>
        <end position="104"/>
    </location>
</feature>
<sequence length="104" mass="11837">MRCYPLIVASLLGVLFTPQAFAASVMDEKKELAAISDQLSKLEFLIQRAEERADYRSPRKLNYRALRSDLRDIQSGIDAYLYPTRPIPLPITPLSGDYTVKMDE</sequence>
<evidence type="ECO:0000313" key="3">
    <source>
        <dbReference type="Proteomes" id="UP001159075"/>
    </source>
</evidence>